<dbReference type="Proteomes" id="UP000030764">
    <property type="component" value="Unassembled WGS sequence"/>
</dbReference>
<name>A0A085MLT4_9BILA</name>
<evidence type="ECO:0000313" key="3">
    <source>
        <dbReference type="Proteomes" id="UP000030764"/>
    </source>
</evidence>
<gene>
    <name evidence="1" type="ORF">M513_00943</name>
    <name evidence="2" type="ORF">M514_00943</name>
</gene>
<dbReference type="EMBL" id="KL363185">
    <property type="protein sequence ID" value="KFD58180.1"/>
    <property type="molecule type" value="Genomic_DNA"/>
</dbReference>
<evidence type="ECO:0000313" key="1">
    <source>
        <dbReference type="EMBL" id="KFD58180.1"/>
    </source>
</evidence>
<evidence type="ECO:0000313" key="2">
    <source>
        <dbReference type="EMBL" id="KFD70442.1"/>
    </source>
</evidence>
<dbReference type="Proteomes" id="UP000030758">
    <property type="component" value="Unassembled WGS sequence"/>
</dbReference>
<proteinExistence type="predicted"/>
<sequence length="161" mass="18444">MEPASGSYSLQHCCRNLVSNMSNLVIMFEHISTWANNSYYEMPQNDAKGFAERSLKTSARRPHCYVEDNKAVKKLSRRVGPHILSSTRIAAASLKIGRRNGQWLYSLRMMTTKKPLSWPSFQNDLVPSLFLLQVQTLRQWPLESSQNTCPVYDALIHRTTP</sequence>
<dbReference type="EMBL" id="KL367487">
    <property type="protein sequence ID" value="KFD70442.1"/>
    <property type="molecule type" value="Genomic_DNA"/>
</dbReference>
<keyword evidence="3" id="KW-1185">Reference proteome</keyword>
<protein>
    <submittedName>
        <fullName evidence="1">Uncharacterized protein</fullName>
    </submittedName>
</protein>
<reference evidence="1 3" key="1">
    <citation type="journal article" date="2014" name="Nat. Genet.">
        <title>Genome and transcriptome of the porcine whipworm Trichuris suis.</title>
        <authorList>
            <person name="Jex A.R."/>
            <person name="Nejsum P."/>
            <person name="Schwarz E.M."/>
            <person name="Hu L."/>
            <person name="Young N.D."/>
            <person name="Hall R.S."/>
            <person name="Korhonen P.K."/>
            <person name="Liao S."/>
            <person name="Thamsborg S."/>
            <person name="Xia J."/>
            <person name="Xu P."/>
            <person name="Wang S."/>
            <person name="Scheerlinck J.P."/>
            <person name="Hofmann A."/>
            <person name="Sternberg P.W."/>
            <person name="Wang J."/>
            <person name="Gasser R.B."/>
        </authorList>
    </citation>
    <scope>NUCLEOTIDE SEQUENCE [LARGE SCALE GENOMIC DNA]</scope>
    <source>
        <strain evidence="2">DCEP-RM93F</strain>
        <strain evidence="1">DCEP-RM93M</strain>
    </source>
</reference>
<accession>A0A085MLT4</accession>
<organism evidence="1 3">
    <name type="scientific">Trichuris suis</name>
    <name type="common">pig whipworm</name>
    <dbReference type="NCBI Taxonomy" id="68888"/>
    <lineage>
        <taxon>Eukaryota</taxon>
        <taxon>Metazoa</taxon>
        <taxon>Ecdysozoa</taxon>
        <taxon>Nematoda</taxon>
        <taxon>Enoplea</taxon>
        <taxon>Dorylaimia</taxon>
        <taxon>Trichinellida</taxon>
        <taxon>Trichuridae</taxon>
        <taxon>Trichuris</taxon>
    </lineage>
</organism>
<dbReference type="AlphaFoldDB" id="A0A085MLT4"/>